<dbReference type="SUPFAM" id="SSF52038">
    <property type="entry name" value="Barstar-related"/>
    <property type="match status" value="1"/>
</dbReference>
<feature type="domain" description="Barstar (barnase inhibitor)" evidence="2">
    <location>
        <begin position="42"/>
        <end position="122"/>
    </location>
</feature>
<dbReference type="Gene3D" id="3.30.370.10">
    <property type="entry name" value="Barstar-like"/>
    <property type="match status" value="1"/>
</dbReference>
<protein>
    <recommendedName>
        <fullName evidence="2">Barstar (barnase inhibitor) domain-containing protein</fullName>
    </recommendedName>
</protein>
<dbReference type="AlphaFoldDB" id="A0A7Y9XB99"/>
<comment type="caution">
    <text evidence="3">The sequence shown here is derived from an EMBL/GenBank/DDBJ whole genome shotgun (WGS) entry which is preliminary data.</text>
</comment>
<organism evidence="3 4">
    <name type="scientific">Nocardiopsis sinuspersici</name>
    <dbReference type="NCBI Taxonomy" id="501010"/>
    <lineage>
        <taxon>Bacteria</taxon>
        <taxon>Bacillati</taxon>
        <taxon>Actinomycetota</taxon>
        <taxon>Actinomycetes</taxon>
        <taxon>Streptosporangiales</taxon>
        <taxon>Nocardiopsidaceae</taxon>
        <taxon>Nocardiopsis</taxon>
    </lineage>
</organism>
<evidence type="ECO:0000313" key="3">
    <source>
        <dbReference type="EMBL" id="NYH51095.1"/>
    </source>
</evidence>
<dbReference type="InterPro" id="IPR035905">
    <property type="entry name" value="Barstar-like_sf"/>
</dbReference>
<dbReference type="Pfam" id="PF01337">
    <property type="entry name" value="Barstar"/>
    <property type="match status" value="1"/>
</dbReference>
<gene>
    <name evidence="3" type="ORF">HNR06_000684</name>
</gene>
<accession>A0A7Y9XB99</accession>
<sequence length="190" mass="21013">MGWQEAGLPLMVGEWPWVFFLAGTSSLLEDEMKSFSDRGGLVFRLDAGELRSSKDFFLTFSRELSFPSYFGNNWDALSDCLSRVHGDWHGGRDMVFLIDNSELLEGADFLGVLVSSLSEAAEKSNLQLDSDGGPTGFTPVAQNFVFLVKESDLGGFVRKVNHRNISVDVFEDFAFAYQCDGSAGVRAECH</sequence>
<dbReference type="InterPro" id="IPR000468">
    <property type="entry name" value="Barstar"/>
</dbReference>
<evidence type="ECO:0000313" key="4">
    <source>
        <dbReference type="Proteomes" id="UP000584931"/>
    </source>
</evidence>
<dbReference type="Proteomes" id="UP000584931">
    <property type="component" value="Unassembled WGS sequence"/>
</dbReference>
<dbReference type="RefSeq" id="WP_179809129.1">
    <property type="nucleotide sequence ID" value="NZ_JACCHL010000001.1"/>
</dbReference>
<evidence type="ECO:0000259" key="2">
    <source>
        <dbReference type="Pfam" id="PF01337"/>
    </source>
</evidence>
<proteinExistence type="inferred from homology"/>
<reference evidence="3 4" key="1">
    <citation type="submission" date="2020-07" db="EMBL/GenBank/DDBJ databases">
        <title>Sequencing the genomes of 1000 actinobacteria strains.</title>
        <authorList>
            <person name="Klenk H.-P."/>
        </authorList>
    </citation>
    <scope>NUCLEOTIDE SEQUENCE [LARGE SCALE GENOMIC DNA]</scope>
    <source>
        <strain evidence="3 4">DSM 45278</strain>
    </source>
</reference>
<name>A0A7Y9XB99_9ACTN</name>
<comment type="similarity">
    <text evidence="1">Belongs to the barstar family.</text>
</comment>
<evidence type="ECO:0000256" key="1">
    <source>
        <dbReference type="ARBA" id="ARBA00006845"/>
    </source>
</evidence>
<dbReference type="EMBL" id="JACCHL010000001">
    <property type="protein sequence ID" value="NYH51095.1"/>
    <property type="molecule type" value="Genomic_DNA"/>
</dbReference>